<dbReference type="EMBL" id="CP009533">
    <property type="protein sequence ID" value="AIS17913.1"/>
    <property type="molecule type" value="Genomic_DNA"/>
</dbReference>
<dbReference type="HOGENOM" id="CLU_110702_0_0_6"/>
<reference evidence="1 2" key="1">
    <citation type="journal article" date="2015" name="J. Biotechnol.">
        <title>Complete genome sequence of Pseudomonas rhizosphaerae IH5T (=DSM 16299T), a phosphate-solubilizing rhizobacterium for bacterial biofertilizer.</title>
        <authorList>
            <person name="Kwak Y."/>
            <person name="Jung B.K."/>
            <person name="Shin J.H."/>
        </authorList>
    </citation>
    <scope>NUCLEOTIDE SEQUENCE [LARGE SCALE GENOMIC DNA]</scope>
    <source>
        <strain evidence="1">DSM 16299</strain>
    </source>
</reference>
<accession>A0A089YNE0</accession>
<dbReference type="STRING" id="216142.LT40_11175"/>
<dbReference type="KEGG" id="prh:LT40_11175"/>
<organism evidence="1 2">
    <name type="scientific">Pseudomonas rhizosphaerae</name>
    <dbReference type="NCBI Taxonomy" id="216142"/>
    <lineage>
        <taxon>Bacteria</taxon>
        <taxon>Pseudomonadati</taxon>
        <taxon>Pseudomonadota</taxon>
        <taxon>Gammaproteobacteria</taxon>
        <taxon>Pseudomonadales</taxon>
        <taxon>Pseudomonadaceae</taxon>
        <taxon>Pseudomonas</taxon>
    </lineage>
</organism>
<keyword evidence="2" id="KW-1185">Reference proteome</keyword>
<name>A0A089YNE0_9PSED</name>
<evidence type="ECO:0000313" key="2">
    <source>
        <dbReference type="Proteomes" id="UP000029499"/>
    </source>
</evidence>
<evidence type="ECO:0000313" key="1">
    <source>
        <dbReference type="EMBL" id="AIS17913.1"/>
    </source>
</evidence>
<sequence length="164" mass="18434">MDEVQQLADMLQQHAATQQRLQQSFKDQCQHWQDSIQTLFGQIETWLAALTERQLLAIERSPWVATSSTYPSEHSPFISESLAIILAQRRVELVPQVMGQGGAMVIAVAGLTSDRHGSISIVKDSTDGAWYWRKERGSKDPESTVLDAHFFAQQLQGLIPKSRD</sequence>
<protein>
    <submittedName>
        <fullName evidence="1">Uncharacterized protein</fullName>
    </submittedName>
</protein>
<dbReference type="Proteomes" id="UP000029499">
    <property type="component" value="Chromosome"/>
</dbReference>
<dbReference type="OrthoDB" id="6948945at2"/>
<proteinExistence type="predicted"/>
<gene>
    <name evidence="1" type="ORF">LT40_11175</name>
</gene>
<dbReference type="AlphaFoldDB" id="A0A089YNE0"/>
<dbReference type="RefSeq" id="WP_043189897.1">
    <property type="nucleotide sequence ID" value="NZ_CP009533.1"/>
</dbReference>